<organism evidence="1 2">
    <name type="scientific">Terriglobus roseus (strain DSM 18391 / NRRL B-41598 / KBS 63)</name>
    <dbReference type="NCBI Taxonomy" id="926566"/>
    <lineage>
        <taxon>Bacteria</taxon>
        <taxon>Pseudomonadati</taxon>
        <taxon>Acidobacteriota</taxon>
        <taxon>Terriglobia</taxon>
        <taxon>Terriglobales</taxon>
        <taxon>Acidobacteriaceae</taxon>
        <taxon>Terriglobus</taxon>
    </lineage>
</organism>
<dbReference type="Proteomes" id="UP000006056">
    <property type="component" value="Chromosome"/>
</dbReference>
<dbReference type="HOGENOM" id="CLU_3426766_0_0_0"/>
<name>I3ZC31_TERRK</name>
<reference evidence="1 2" key="1">
    <citation type="submission" date="2012-06" db="EMBL/GenBank/DDBJ databases">
        <title>Complete genome of Terriglobus roseus DSM 18391.</title>
        <authorList>
            <consortium name="US DOE Joint Genome Institute (JGI-PGF)"/>
            <person name="Lucas S."/>
            <person name="Copeland A."/>
            <person name="Lapidus A."/>
            <person name="Glavina del Rio T."/>
            <person name="Dalin E."/>
            <person name="Tice H."/>
            <person name="Bruce D."/>
            <person name="Goodwin L."/>
            <person name="Pitluck S."/>
            <person name="Peters L."/>
            <person name="Mikhailova N."/>
            <person name="Munk A.C.C."/>
            <person name="Kyrpides N."/>
            <person name="Mavromatis K."/>
            <person name="Ivanova N."/>
            <person name="Brettin T."/>
            <person name="Detter J.C."/>
            <person name="Han C."/>
            <person name="Larimer F."/>
            <person name="Land M."/>
            <person name="Hauser L."/>
            <person name="Markowitz V."/>
            <person name="Cheng J.-F."/>
            <person name="Hugenholtz P."/>
            <person name="Woyke T."/>
            <person name="Wu D."/>
            <person name="Brambilla E."/>
            <person name="Klenk H.-P."/>
            <person name="Eisen J.A."/>
        </authorList>
    </citation>
    <scope>NUCLEOTIDE SEQUENCE [LARGE SCALE GENOMIC DNA]</scope>
    <source>
        <strain evidence="2">DSM 18391 / NRRL B-41598 / KBS 63</strain>
    </source>
</reference>
<dbReference type="KEGG" id="trs:Terro_0456"/>
<dbReference type="AlphaFoldDB" id="I3ZC31"/>
<sequence>MRWIVGGKGLRGLYHLSSQLG</sequence>
<proteinExistence type="predicted"/>
<evidence type="ECO:0000313" key="1">
    <source>
        <dbReference type="EMBL" id="AFL86799.1"/>
    </source>
</evidence>
<accession>I3ZC31</accession>
<protein>
    <submittedName>
        <fullName evidence="1">Uncharacterized protein</fullName>
    </submittedName>
</protein>
<dbReference type="EMBL" id="CP003379">
    <property type="protein sequence ID" value="AFL86799.1"/>
    <property type="molecule type" value="Genomic_DNA"/>
</dbReference>
<evidence type="ECO:0000313" key="2">
    <source>
        <dbReference type="Proteomes" id="UP000006056"/>
    </source>
</evidence>
<keyword evidence="2" id="KW-1185">Reference proteome</keyword>
<gene>
    <name evidence="1" type="ordered locus">Terro_0456</name>
</gene>